<keyword evidence="3 6" id="KW-1133">Transmembrane helix</keyword>
<evidence type="ECO:0000256" key="4">
    <source>
        <dbReference type="ARBA" id="ARBA00023136"/>
    </source>
</evidence>
<dbReference type="AlphaFoldDB" id="A0AA36GZ42"/>
<keyword evidence="6" id="KW-0406">Ion transport</keyword>
<dbReference type="GO" id="GO:0005886">
    <property type="term" value="C:plasma membrane"/>
    <property type="evidence" value="ECO:0007669"/>
    <property type="project" value="UniProtKB-SubCell"/>
</dbReference>
<dbReference type="InterPro" id="IPR021134">
    <property type="entry name" value="Bestrophin-like"/>
</dbReference>
<evidence type="ECO:0000256" key="1">
    <source>
        <dbReference type="ARBA" id="ARBA00004370"/>
    </source>
</evidence>
<organism evidence="7 8">
    <name type="scientific">Cylicocyclus nassatus</name>
    <name type="common">Nematode worm</name>
    <dbReference type="NCBI Taxonomy" id="53992"/>
    <lineage>
        <taxon>Eukaryota</taxon>
        <taxon>Metazoa</taxon>
        <taxon>Ecdysozoa</taxon>
        <taxon>Nematoda</taxon>
        <taxon>Chromadorea</taxon>
        <taxon>Rhabditida</taxon>
        <taxon>Rhabditina</taxon>
        <taxon>Rhabditomorpha</taxon>
        <taxon>Strongyloidea</taxon>
        <taxon>Strongylidae</taxon>
        <taxon>Cylicocyclus</taxon>
    </lineage>
</organism>
<keyword evidence="2 6" id="KW-0812">Transmembrane</keyword>
<evidence type="ECO:0000313" key="8">
    <source>
        <dbReference type="Proteomes" id="UP001176961"/>
    </source>
</evidence>
<evidence type="ECO:0000256" key="2">
    <source>
        <dbReference type="ARBA" id="ARBA00022692"/>
    </source>
</evidence>
<dbReference type="GO" id="GO:0034707">
    <property type="term" value="C:chloride channel complex"/>
    <property type="evidence" value="ECO:0007669"/>
    <property type="project" value="UniProtKB-KW"/>
</dbReference>
<keyword evidence="6" id="KW-0407">Ion channel</keyword>
<comment type="similarity">
    <text evidence="5 6">Belongs to the anion channel-forming bestrophin (TC 1.A.46) family. Calcium-sensitive chloride channel subfamily.</text>
</comment>
<keyword evidence="6" id="KW-0813">Transport</keyword>
<evidence type="ECO:0000313" key="7">
    <source>
        <dbReference type="EMBL" id="CAJ0600947.1"/>
    </source>
</evidence>
<comment type="caution">
    <text evidence="6">Lacks conserved residue(s) required for the propagation of feature annotation.</text>
</comment>
<dbReference type="InterPro" id="IPR000615">
    <property type="entry name" value="Bestrophin"/>
</dbReference>
<evidence type="ECO:0000256" key="5">
    <source>
        <dbReference type="ARBA" id="ARBA00034769"/>
    </source>
</evidence>
<dbReference type="GO" id="GO:0005254">
    <property type="term" value="F:chloride channel activity"/>
    <property type="evidence" value="ECO:0007669"/>
    <property type="project" value="UniProtKB-KW"/>
</dbReference>
<proteinExistence type="inferred from homology"/>
<dbReference type="PANTHER" id="PTHR10736">
    <property type="entry name" value="BESTROPHIN"/>
    <property type="match status" value="1"/>
</dbReference>
<keyword evidence="6" id="KW-1003">Cell membrane</keyword>
<comment type="subcellular location">
    <subcellularLocation>
        <location evidence="6">Cell membrane</location>
        <topology evidence="6">Multi-pass membrane protein</topology>
    </subcellularLocation>
    <subcellularLocation>
        <location evidence="1">Membrane</location>
    </subcellularLocation>
</comment>
<sequence length="390" mass="44956">MTVQYSLAAATATGLTFMRLLRAWRGSVWKLVAVELLVWEAGCILLTLVYYNFIKGGAYDKDYCSVIVHTEKLHYTSSVLLILGFFTKTCIDRWTSIYQVLMLWPENIAMMFSTFFKDDALPPATSKAIRHSIYRWLLLAHILVLRDMSIAVKKQFPTYQHLVKAQLLTEPELYLFEHANIEPDYCRYWIPLTWISETIKKYYVPLHLRGRGRKTCMDHAHFGLFMEEMVRIRQNLGDLLCYDWIPIPLATTQTITFSVYVCIILDGVVQHSSLCDESKEWDVVSLIINFVFHLLLNTFRLGWLKCGQVILNPFGLDDDDYEANSLIDMYQRNLAGIITRPDEIPPVRPLPHHTLPHTVASALLTGISDTKLTGSMATKVYPKSHQEILR</sequence>
<keyword evidence="6" id="KW-0868">Chloride</keyword>
<name>A0AA36GZ42_CYLNA</name>
<keyword evidence="6" id="KW-0869">Chloride channel</keyword>
<dbReference type="PANTHER" id="PTHR10736:SF0">
    <property type="entry name" value="BESTROPHIN HOMOLOG"/>
    <property type="match status" value="1"/>
</dbReference>
<evidence type="ECO:0000256" key="3">
    <source>
        <dbReference type="ARBA" id="ARBA00022989"/>
    </source>
</evidence>
<comment type="function">
    <text evidence="6">Forms chloride channels.</text>
</comment>
<gene>
    <name evidence="7" type="ORF">CYNAS_LOCUS12930</name>
</gene>
<keyword evidence="4 6" id="KW-0472">Membrane</keyword>
<evidence type="ECO:0000256" key="6">
    <source>
        <dbReference type="RuleBase" id="RU363126"/>
    </source>
</evidence>
<reference evidence="7" key="1">
    <citation type="submission" date="2023-07" db="EMBL/GenBank/DDBJ databases">
        <authorList>
            <consortium name="CYATHOMIX"/>
        </authorList>
    </citation>
    <scope>NUCLEOTIDE SEQUENCE</scope>
    <source>
        <strain evidence="7">N/A</strain>
    </source>
</reference>
<dbReference type="EMBL" id="CATQJL010000305">
    <property type="protein sequence ID" value="CAJ0600947.1"/>
    <property type="molecule type" value="Genomic_DNA"/>
</dbReference>
<protein>
    <recommendedName>
        <fullName evidence="6">Bestrophin homolog</fullName>
    </recommendedName>
</protein>
<feature type="transmembrane region" description="Helical" evidence="6">
    <location>
        <begin position="28"/>
        <end position="53"/>
    </location>
</feature>
<accession>A0AA36GZ42</accession>
<dbReference type="Pfam" id="PF01062">
    <property type="entry name" value="Bestrophin"/>
    <property type="match status" value="1"/>
</dbReference>
<dbReference type="Proteomes" id="UP001176961">
    <property type="component" value="Unassembled WGS sequence"/>
</dbReference>
<comment type="caution">
    <text evidence="7">The sequence shown here is derived from an EMBL/GenBank/DDBJ whole genome shotgun (WGS) entry which is preliminary data.</text>
</comment>
<keyword evidence="8" id="KW-1185">Reference proteome</keyword>